<keyword evidence="1" id="KW-0472">Membrane</keyword>
<comment type="caution">
    <text evidence="3">The sequence shown here is derived from an EMBL/GenBank/DDBJ whole genome shotgun (WGS) entry which is preliminary data.</text>
</comment>
<dbReference type="AlphaFoldDB" id="A0A5S3PLH0"/>
<dbReference type="EMBL" id="VANS01000001">
    <property type="protein sequence ID" value="TMM55106.1"/>
    <property type="molecule type" value="Genomic_DNA"/>
</dbReference>
<evidence type="ECO:0000259" key="2">
    <source>
        <dbReference type="Pfam" id="PF07811"/>
    </source>
</evidence>
<dbReference type="InterPro" id="IPR012495">
    <property type="entry name" value="TadE-like_dom"/>
</dbReference>
<keyword evidence="1" id="KW-0812">Transmembrane</keyword>
<protein>
    <submittedName>
        <fullName evidence="3">Pilus assembly protein</fullName>
    </submittedName>
</protein>
<evidence type="ECO:0000256" key="1">
    <source>
        <dbReference type="SAM" id="Phobius"/>
    </source>
</evidence>
<keyword evidence="1" id="KW-1133">Transmembrane helix</keyword>
<accession>A0A5S3PLH0</accession>
<dbReference type="Pfam" id="PF07811">
    <property type="entry name" value="TadE"/>
    <property type="match status" value="1"/>
</dbReference>
<name>A0A5S3PLH0_9RHOB</name>
<dbReference type="OrthoDB" id="7907064at2"/>
<proteinExistence type="predicted"/>
<keyword evidence="4" id="KW-1185">Reference proteome</keyword>
<organism evidence="3 4">
    <name type="scientific">Sulfitobacter sabulilitoris</name>
    <dbReference type="NCBI Taxonomy" id="2562655"/>
    <lineage>
        <taxon>Bacteria</taxon>
        <taxon>Pseudomonadati</taxon>
        <taxon>Pseudomonadota</taxon>
        <taxon>Alphaproteobacteria</taxon>
        <taxon>Rhodobacterales</taxon>
        <taxon>Roseobacteraceae</taxon>
        <taxon>Sulfitobacter</taxon>
    </lineage>
</organism>
<evidence type="ECO:0000313" key="4">
    <source>
        <dbReference type="Proteomes" id="UP000309550"/>
    </source>
</evidence>
<reference evidence="3 4" key="1">
    <citation type="submission" date="2019-05" db="EMBL/GenBank/DDBJ databases">
        <title>Sulfitobacter sabulilitoris sp. nov., isolated from a marine sand.</title>
        <authorList>
            <person name="Yoon J.-H."/>
        </authorList>
    </citation>
    <scope>NUCLEOTIDE SEQUENCE [LARGE SCALE GENOMIC DNA]</scope>
    <source>
        <strain evidence="3 4">HSMS-29</strain>
    </source>
</reference>
<feature type="domain" description="TadE-like" evidence="2">
    <location>
        <begin position="18"/>
        <end position="60"/>
    </location>
</feature>
<evidence type="ECO:0000313" key="3">
    <source>
        <dbReference type="EMBL" id="TMM55106.1"/>
    </source>
</evidence>
<dbReference type="RefSeq" id="WP_138661276.1">
    <property type="nucleotide sequence ID" value="NZ_VANS01000001.1"/>
</dbReference>
<dbReference type="Proteomes" id="UP000309550">
    <property type="component" value="Unassembled WGS sequence"/>
</dbReference>
<gene>
    <name evidence="3" type="ORF">FDT80_05935</name>
</gene>
<feature type="transmembrane region" description="Helical" evidence="1">
    <location>
        <begin position="21"/>
        <end position="46"/>
    </location>
</feature>
<sequence length="178" mass="20315">MKRILTPLLRRFRKDEDGQMLVEFALLIPLIFTLFMTSIEMSIYAMNQMFLDRGLDMAVRNVRLNTANPPQHDDLKNLICKYSGFLEDCQTTLRLEMRPVDPRNFTNLPNQADCVDVSEPVMPERAYFTGQDHQLMLLRACVKFDPVFPTSGLGYSMSKDGAGQSQMIAVAAFVQEPQ</sequence>